<dbReference type="Proteomes" id="UP000295030">
    <property type="component" value="Unassembled WGS sequence"/>
</dbReference>
<organism evidence="1 2">
    <name type="scientific">Ancylobacter aquaticus</name>
    <dbReference type="NCBI Taxonomy" id="100"/>
    <lineage>
        <taxon>Bacteria</taxon>
        <taxon>Pseudomonadati</taxon>
        <taxon>Pseudomonadota</taxon>
        <taxon>Alphaproteobacteria</taxon>
        <taxon>Hyphomicrobiales</taxon>
        <taxon>Xanthobacteraceae</taxon>
        <taxon>Ancylobacter</taxon>
    </lineage>
</organism>
<comment type="caution">
    <text evidence="1">The sequence shown here is derived from an EMBL/GenBank/DDBJ whole genome shotgun (WGS) entry which is preliminary data.</text>
</comment>
<gene>
    <name evidence="1" type="ORF">EV667_4275</name>
</gene>
<sequence>MGRVIRATGWLRASGFGSSTAAFEIDLGSAQATGRVQSEVAMIIEVMAAGRATLVTEAGRWIAIRPIEQTTDGLTFTVLDDPATVAGYFP</sequence>
<name>A0A4R1HHN1_ANCAQ</name>
<protein>
    <submittedName>
        <fullName evidence="1">Uncharacterized protein</fullName>
    </submittedName>
</protein>
<accession>A0A4R1HHN1</accession>
<dbReference type="EMBL" id="SMFY01000005">
    <property type="protein sequence ID" value="TCK19810.1"/>
    <property type="molecule type" value="Genomic_DNA"/>
</dbReference>
<dbReference type="AlphaFoldDB" id="A0A4R1HHN1"/>
<keyword evidence="2" id="KW-1185">Reference proteome</keyword>
<evidence type="ECO:0000313" key="2">
    <source>
        <dbReference type="Proteomes" id="UP000295030"/>
    </source>
</evidence>
<evidence type="ECO:0000313" key="1">
    <source>
        <dbReference type="EMBL" id="TCK19810.1"/>
    </source>
</evidence>
<reference evidence="1 2" key="1">
    <citation type="submission" date="2019-03" db="EMBL/GenBank/DDBJ databases">
        <title>Genomic Encyclopedia of Type Strains, Phase IV (KMG-IV): sequencing the most valuable type-strain genomes for metagenomic binning, comparative biology and taxonomic classification.</title>
        <authorList>
            <person name="Goeker M."/>
        </authorList>
    </citation>
    <scope>NUCLEOTIDE SEQUENCE [LARGE SCALE GENOMIC DNA]</scope>
    <source>
        <strain evidence="1 2">DSM 101</strain>
    </source>
</reference>
<proteinExistence type="predicted"/>
<dbReference type="OrthoDB" id="8453078at2"/>